<dbReference type="AlphaFoldDB" id="A0AAD4QIQ1"/>
<feature type="domain" description="Glutamine amidotransferase" evidence="1">
    <location>
        <begin position="37"/>
        <end position="100"/>
    </location>
</feature>
<evidence type="ECO:0000313" key="3">
    <source>
        <dbReference type="Proteomes" id="UP001203297"/>
    </source>
</evidence>
<accession>A0AAD4QIQ1</accession>
<dbReference type="InterPro" id="IPR044992">
    <property type="entry name" value="ChyE-like"/>
</dbReference>
<evidence type="ECO:0000259" key="1">
    <source>
        <dbReference type="Pfam" id="PF00117"/>
    </source>
</evidence>
<dbReference type="EMBL" id="WTXG01000315">
    <property type="protein sequence ID" value="KAI0289422.1"/>
    <property type="molecule type" value="Genomic_DNA"/>
</dbReference>
<dbReference type="Pfam" id="PF00117">
    <property type="entry name" value="GATase"/>
    <property type="match status" value="1"/>
</dbReference>
<dbReference type="InterPro" id="IPR017926">
    <property type="entry name" value="GATASE"/>
</dbReference>
<gene>
    <name evidence="2" type="ORF">B0F90DRAFT_1868323</name>
</gene>
<dbReference type="SUPFAM" id="SSF52317">
    <property type="entry name" value="Class I glutamine amidotransferase-like"/>
    <property type="match status" value="1"/>
</dbReference>
<dbReference type="PANTHER" id="PTHR42695:SF5">
    <property type="entry name" value="GLUTAMINE AMIDOTRANSFERASE YLR126C-RELATED"/>
    <property type="match status" value="1"/>
</dbReference>
<keyword evidence="3" id="KW-1185">Reference proteome</keyword>
<dbReference type="GO" id="GO:0005829">
    <property type="term" value="C:cytosol"/>
    <property type="evidence" value="ECO:0007669"/>
    <property type="project" value="TreeGrafter"/>
</dbReference>
<proteinExistence type="predicted"/>
<dbReference type="PANTHER" id="PTHR42695">
    <property type="entry name" value="GLUTAMINE AMIDOTRANSFERASE YLR126C-RELATED"/>
    <property type="match status" value="1"/>
</dbReference>
<dbReference type="GO" id="GO:0005634">
    <property type="term" value="C:nucleus"/>
    <property type="evidence" value="ECO:0007669"/>
    <property type="project" value="TreeGrafter"/>
</dbReference>
<sequence length="127" mass="13865">MIFGTLFRASLPTGIVDFVMDSYDVRHAMAYPPSDTLDTYNGIVITGSAASAYEDVEWINRLVSWVADLSVQRPHIKIIGICFGHQIVARALGGECVSNNGNWEIAISEVTLTNLGQRVFGTQSIVC</sequence>
<dbReference type="InterPro" id="IPR029062">
    <property type="entry name" value="Class_I_gatase-like"/>
</dbReference>
<name>A0AAD4QIQ1_9AGAM</name>
<dbReference type="Proteomes" id="UP001203297">
    <property type="component" value="Unassembled WGS sequence"/>
</dbReference>
<evidence type="ECO:0000313" key="2">
    <source>
        <dbReference type="EMBL" id="KAI0289422.1"/>
    </source>
</evidence>
<protein>
    <recommendedName>
        <fullName evidence="1">Glutamine amidotransferase domain-containing protein</fullName>
    </recommendedName>
</protein>
<reference evidence="2" key="1">
    <citation type="journal article" date="2022" name="New Phytol.">
        <title>Evolutionary transition to the ectomycorrhizal habit in the genomes of a hyperdiverse lineage of mushroom-forming fungi.</title>
        <authorList>
            <person name="Looney B."/>
            <person name="Miyauchi S."/>
            <person name="Morin E."/>
            <person name="Drula E."/>
            <person name="Courty P.E."/>
            <person name="Kohler A."/>
            <person name="Kuo A."/>
            <person name="LaButti K."/>
            <person name="Pangilinan J."/>
            <person name="Lipzen A."/>
            <person name="Riley R."/>
            <person name="Andreopoulos W."/>
            <person name="He G."/>
            <person name="Johnson J."/>
            <person name="Nolan M."/>
            <person name="Tritt A."/>
            <person name="Barry K.W."/>
            <person name="Grigoriev I.V."/>
            <person name="Nagy L.G."/>
            <person name="Hibbett D."/>
            <person name="Henrissat B."/>
            <person name="Matheny P.B."/>
            <person name="Labbe J."/>
            <person name="Martin F.M."/>
        </authorList>
    </citation>
    <scope>NUCLEOTIDE SEQUENCE</scope>
    <source>
        <strain evidence="2">BPL690</strain>
    </source>
</reference>
<comment type="caution">
    <text evidence="2">The sequence shown here is derived from an EMBL/GenBank/DDBJ whole genome shotgun (WGS) entry which is preliminary data.</text>
</comment>
<organism evidence="2 3">
    <name type="scientific">Multifurca ochricompacta</name>
    <dbReference type="NCBI Taxonomy" id="376703"/>
    <lineage>
        <taxon>Eukaryota</taxon>
        <taxon>Fungi</taxon>
        <taxon>Dikarya</taxon>
        <taxon>Basidiomycota</taxon>
        <taxon>Agaricomycotina</taxon>
        <taxon>Agaricomycetes</taxon>
        <taxon>Russulales</taxon>
        <taxon>Russulaceae</taxon>
        <taxon>Multifurca</taxon>
    </lineage>
</organism>
<dbReference type="Gene3D" id="3.40.50.880">
    <property type="match status" value="1"/>
</dbReference>